<dbReference type="Proteomes" id="UP000050280">
    <property type="component" value="Unassembled WGS sequence"/>
</dbReference>
<reference evidence="1 2" key="1">
    <citation type="submission" date="2015-09" db="EMBL/GenBank/DDBJ databases">
        <title>Genome sequence of the marine flavobacterium Croceitalea dokdonensis DOKDO 023 that contains proton- and sodium-pumping rhodopsins.</title>
        <authorList>
            <person name="Kwon S.-K."/>
            <person name="Lee H.K."/>
            <person name="Kwak M.-J."/>
            <person name="Kim J.F."/>
        </authorList>
    </citation>
    <scope>NUCLEOTIDE SEQUENCE [LARGE SCALE GENOMIC DNA]</scope>
    <source>
        <strain evidence="1 2">DOKDO 023</strain>
    </source>
</reference>
<dbReference type="EMBL" id="LDJX01000002">
    <property type="protein sequence ID" value="KPM32897.1"/>
    <property type="molecule type" value="Genomic_DNA"/>
</dbReference>
<keyword evidence="2" id="KW-1185">Reference proteome</keyword>
<proteinExistence type="predicted"/>
<name>A0A0P7AXJ4_9FLAO</name>
<protein>
    <submittedName>
        <fullName evidence="1">Uncharacterized protein</fullName>
    </submittedName>
</protein>
<comment type="caution">
    <text evidence="1">The sequence shown here is derived from an EMBL/GenBank/DDBJ whole genome shotgun (WGS) entry which is preliminary data.</text>
</comment>
<gene>
    <name evidence="1" type="ORF">I595_1324</name>
</gene>
<evidence type="ECO:0000313" key="1">
    <source>
        <dbReference type="EMBL" id="KPM32897.1"/>
    </source>
</evidence>
<organism evidence="1 2">
    <name type="scientific">Croceitalea dokdonensis DOKDO 023</name>
    <dbReference type="NCBI Taxonomy" id="1300341"/>
    <lineage>
        <taxon>Bacteria</taxon>
        <taxon>Pseudomonadati</taxon>
        <taxon>Bacteroidota</taxon>
        <taxon>Flavobacteriia</taxon>
        <taxon>Flavobacteriales</taxon>
        <taxon>Flavobacteriaceae</taxon>
        <taxon>Croceitalea</taxon>
    </lineage>
</organism>
<dbReference type="AlphaFoldDB" id="A0A0P7AXJ4"/>
<dbReference type="STRING" id="1300341.I595_1324"/>
<evidence type="ECO:0000313" key="2">
    <source>
        <dbReference type="Proteomes" id="UP000050280"/>
    </source>
</evidence>
<accession>A0A0P7AXJ4</accession>
<sequence>MDKIAAHYGATVTYTKSLNKTANASGQSAFNIIVKNSKMLDTLSTGQTSTNIASMFFGGLPKEEQAACEVITVEIINSASGKSEKFKYDGHIVQTCYDQAKIFHGFSQALLAKDFDDIAEAMLPEYYTPTLADGIANYMVNLTDAHGTLQNYKLTGIGVITAKDNTRHYQYSGFMTFKDGYHRPYFVNGSVHSEDDEITGFLLEEGIRL</sequence>